<feature type="compositionally biased region" description="Gly residues" evidence="1">
    <location>
        <begin position="18"/>
        <end position="27"/>
    </location>
</feature>
<proteinExistence type="predicted"/>
<evidence type="ECO:0000256" key="1">
    <source>
        <dbReference type="SAM" id="MobiDB-lite"/>
    </source>
</evidence>
<organism evidence="2 3">
    <name type="scientific">Corymbia citriodora subsp. variegata</name>
    <dbReference type="NCBI Taxonomy" id="360336"/>
    <lineage>
        <taxon>Eukaryota</taxon>
        <taxon>Viridiplantae</taxon>
        <taxon>Streptophyta</taxon>
        <taxon>Embryophyta</taxon>
        <taxon>Tracheophyta</taxon>
        <taxon>Spermatophyta</taxon>
        <taxon>Magnoliopsida</taxon>
        <taxon>eudicotyledons</taxon>
        <taxon>Gunneridae</taxon>
        <taxon>Pentapetalae</taxon>
        <taxon>rosids</taxon>
        <taxon>malvids</taxon>
        <taxon>Myrtales</taxon>
        <taxon>Myrtaceae</taxon>
        <taxon>Myrtoideae</taxon>
        <taxon>Eucalypteae</taxon>
        <taxon>Corymbia</taxon>
    </lineage>
</organism>
<accession>A0A8T0CTX8</accession>
<gene>
    <name evidence="2" type="ORF">BT93_L0491</name>
</gene>
<reference evidence="2" key="1">
    <citation type="submission" date="2020-05" db="EMBL/GenBank/DDBJ databases">
        <title>WGS assembly of Corymbia citriodora subspecies variegata.</title>
        <authorList>
            <person name="Barry K."/>
            <person name="Hundley H."/>
            <person name="Shu S."/>
            <person name="Jenkins J."/>
            <person name="Grimwood J."/>
            <person name="Baten A."/>
        </authorList>
    </citation>
    <scope>NUCLEOTIDE SEQUENCE</scope>
    <source>
        <strain evidence="2">CV2-018</strain>
    </source>
</reference>
<name>A0A8T0CTX8_CORYI</name>
<keyword evidence="3" id="KW-1185">Reference proteome</keyword>
<dbReference type="EMBL" id="MU089740">
    <property type="protein sequence ID" value="KAF7849599.1"/>
    <property type="molecule type" value="Genomic_DNA"/>
</dbReference>
<comment type="caution">
    <text evidence="2">The sequence shown here is derived from an EMBL/GenBank/DDBJ whole genome shotgun (WGS) entry which is preliminary data.</text>
</comment>
<dbReference type="Gramene" id="rna-gnl|WGS:JABURB|Cocit.L0491.1">
    <property type="protein sequence ID" value="cds-KAF7849599.1"/>
    <property type="gene ID" value="gene-BT93_L0491"/>
</dbReference>
<sequence>MILQVSSCKFAVGVGSTPSGGAGGGKPPKGPGC</sequence>
<evidence type="ECO:0000313" key="3">
    <source>
        <dbReference type="Proteomes" id="UP000806378"/>
    </source>
</evidence>
<dbReference type="Proteomes" id="UP000806378">
    <property type="component" value="Unassembled WGS sequence"/>
</dbReference>
<protein>
    <submittedName>
        <fullName evidence="2">Uncharacterized protein</fullName>
    </submittedName>
</protein>
<evidence type="ECO:0000313" key="2">
    <source>
        <dbReference type="EMBL" id="KAF7849599.1"/>
    </source>
</evidence>
<feature type="region of interest" description="Disordered" evidence="1">
    <location>
        <begin position="13"/>
        <end position="33"/>
    </location>
</feature>
<dbReference type="AlphaFoldDB" id="A0A8T0CTX8"/>